<dbReference type="CDD" id="cd11731">
    <property type="entry name" value="Lin1944_like_SDR_c"/>
    <property type="match status" value="1"/>
</dbReference>
<dbReference type="AlphaFoldDB" id="K6YP72"/>
<comment type="similarity">
    <text evidence="1">Belongs to the short-chain dehydrogenases/reductases (SDR) family.</text>
</comment>
<dbReference type="SUPFAM" id="SSF51735">
    <property type="entry name" value="NAD(P)-binding Rossmann-fold domains"/>
    <property type="match status" value="1"/>
</dbReference>
<evidence type="ECO:0000313" key="3">
    <source>
        <dbReference type="EMBL" id="GAC34519.1"/>
    </source>
</evidence>
<dbReference type="GO" id="GO:0016491">
    <property type="term" value="F:oxidoreductase activity"/>
    <property type="evidence" value="ECO:0007669"/>
    <property type="project" value="UniProtKB-KW"/>
</dbReference>
<evidence type="ECO:0000256" key="2">
    <source>
        <dbReference type="ARBA" id="ARBA00023002"/>
    </source>
</evidence>
<dbReference type="InterPro" id="IPR002347">
    <property type="entry name" value="SDR_fam"/>
</dbReference>
<evidence type="ECO:0000256" key="1">
    <source>
        <dbReference type="ARBA" id="ARBA00006484"/>
    </source>
</evidence>
<reference evidence="4" key="1">
    <citation type="journal article" date="2014" name="Environ. Microbiol.">
        <title>Comparative genomics of the marine bacterial genus Glaciecola reveals the high degree of genomic diversity and genomic characteristic for cold adaptation.</title>
        <authorList>
            <person name="Qin Q.L."/>
            <person name="Xie B.B."/>
            <person name="Yu Y."/>
            <person name="Shu Y.L."/>
            <person name="Rong J.C."/>
            <person name="Zhang Y.J."/>
            <person name="Zhao D.L."/>
            <person name="Chen X.L."/>
            <person name="Zhang X.Y."/>
            <person name="Chen B."/>
            <person name="Zhou B.C."/>
            <person name="Zhang Y.Z."/>
        </authorList>
    </citation>
    <scope>NUCLEOTIDE SEQUENCE [LARGE SCALE GENOMIC DNA]</scope>
    <source>
        <strain evidence="4">LMG 21857</strain>
    </source>
</reference>
<dbReference type="EMBL" id="BAER01000112">
    <property type="protein sequence ID" value="GAC34519.1"/>
    <property type="molecule type" value="Genomic_DNA"/>
</dbReference>
<dbReference type="InterPro" id="IPR036291">
    <property type="entry name" value="NAD(P)-bd_dom_sf"/>
</dbReference>
<keyword evidence="4" id="KW-1185">Reference proteome</keyword>
<dbReference type="RefSeq" id="WP_007106284.1">
    <property type="nucleotide sequence ID" value="NZ_BAER01000112.1"/>
</dbReference>
<gene>
    <name evidence="3" type="ORF">GPLA_3631</name>
</gene>
<dbReference type="NCBIfam" id="NF005754">
    <property type="entry name" value="PRK07578.1"/>
    <property type="match status" value="1"/>
</dbReference>
<dbReference type="Pfam" id="PF13561">
    <property type="entry name" value="adh_short_C2"/>
    <property type="match status" value="1"/>
</dbReference>
<keyword evidence="2" id="KW-0560">Oxidoreductase</keyword>
<protein>
    <submittedName>
        <fullName evidence="3">Short chain dehydrogenase</fullName>
    </submittedName>
</protein>
<dbReference type="Proteomes" id="UP000006322">
    <property type="component" value="Unassembled WGS sequence"/>
</dbReference>
<sequence>MKIVLIGATGMIGKAVSNELKEHEIISAGFKNGQYQVDIENRDPIEAMFEDVGQVDAVTSTTGLIAFAPLNELTIEQFRMTINNKILGHINLLQIASQYIRDGGSITFTSGYVAQNPMPGSSSVSLVNAALDAFVKAAALELGSKLRINTVSPRFIKDNDDTNGYGQHRWRQCCRYSQCLPSRY</sequence>
<organism evidence="3 4">
    <name type="scientific">Paraglaciecola polaris LMG 21857</name>
    <dbReference type="NCBI Taxonomy" id="1129793"/>
    <lineage>
        <taxon>Bacteria</taxon>
        <taxon>Pseudomonadati</taxon>
        <taxon>Pseudomonadota</taxon>
        <taxon>Gammaproteobacteria</taxon>
        <taxon>Alteromonadales</taxon>
        <taxon>Alteromonadaceae</taxon>
        <taxon>Paraglaciecola</taxon>
    </lineage>
</organism>
<name>K6YP72_9ALTE</name>
<dbReference type="STRING" id="1129793.GPLA_3631"/>
<dbReference type="Gene3D" id="3.40.50.720">
    <property type="entry name" value="NAD(P)-binding Rossmann-like Domain"/>
    <property type="match status" value="1"/>
</dbReference>
<proteinExistence type="inferred from homology"/>
<comment type="caution">
    <text evidence="3">The sequence shown here is derived from an EMBL/GenBank/DDBJ whole genome shotgun (WGS) entry which is preliminary data.</text>
</comment>
<dbReference type="PANTHER" id="PTHR43477:SF1">
    <property type="entry name" value="DIHYDROANTICAPSIN 7-DEHYDROGENASE"/>
    <property type="match status" value="1"/>
</dbReference>
<dbReference type="InterPro" id="IPR051122">
    <property type="entry name" value="SDR_DHRS6-like"/>
</dbReference>
<dbReference type="PANTHER" id="PTHR43477">
    <property type="entry name" value="DIHYDROANTICAPSIN 7-DEHYDROGENASE"/>
    <property type="match status" value="1"/>
</dbReference>
<dbReference type="PRINTS" id="PR00081">
    <property type="entry name" value="GDHRDH"/>
</dbReference>
<evidence type="ECO:0000313" key="4">
    <source>
        <dbReference type="Proteomes" id="UP000006322"/>
    </source>
</evidence>
<accession>K6YP72</accession>